<dbReference type="EMBL" id="BMAR01000053">
    <property type="protein sequence ID" value="GFR51668.1"/>
    <property type="molecule type" value="Genomic_DNA"/>
</dbReference>
<feature type="compositionally biased region" description="Acidic residues" evidence="1">
    <location>
        <begin position="51"/>
        <end position="60"/>
    </location>
</feature>
<keyword evidence="3" id="KW-1185">Reference proteome</keyword>
<dbReference type="Proteomes" id="UP001054857">
    <property type="component" value="Unassembled WGS sequence"/>
</dbReference>
<dbReference type="AlphaFoldDB" id="A0AAD3E3I3"/>
<evidence type="ECO:0000313" key="2">
    <source>
        <dbReference type="EMBL" id="GFR51668.1"/>
    </source>
</evidence>
<reference evidence="2 3" key="1">
    <citation type="journal article" date="2021" name="Sci. Rep.">
        <title>Genome sequencing of the multicellular alga Astrephomene provides insights into convergent evolution of germ-soma differentiation.</title>
        <authorList>
            <person name="Yamashita S."/>
            <person name="Yamamoto K."/>
            <person name="Matsuzaki R."/>
            <person name="Suzuki S."/>
            <person name="Yamaguchi H."/>
            <person name="Hirooka S."/>
            <person name="Minakuchi Y."/>
            <person name="Miyagishima S."/>
            <person name="Kawachi M."/>
            <person name="Toyoda A."/>
            <person name="Nozaki H."/>
        </authorList>
    </citation>
    <scope>NUCLEOTIDE SEQUENCE [LARGE SCALE GENOMIC DNA]</scope>
    <source>
        <strain evidence="2 3">NIES-4017</strain>
    </source>
</reference>
<feature type="region of interest" description="Disordered" evidence="1">
    <location>
        <begin position="92"/>
        <end position="114"/>
    </location>
</feature>
<sequence>MIMIQVADNPWWFWGEGEGEEWTQGGRGAHGGRGTRSCPVGSPSPSSMQAGDDEEGGVEVEEDGWDVVQAPFLPPPPSQPDEVEHWTRAMFTDATTTSAGGSSGSSGSRAHGGT</sequence>
<feature type="region of interest" description="Disordered" evidence="1">
    <location>
        <begin position="15"/>
        <end position="60"/>
    </location>
</feature>
<accession>A0AAD3E3I3</accession>
<protein>
    <submittedName>
        <fullName evidence="2">Uncharacterized protein</fullName>
    </submittedName>
</protein>
<proteinExistence type="predicted"/>
<feature type="non-terminal residue" evidence="2">
    <location>
        <position position="114"/>
    </location>
</feature>
<evidence type="ECO:0000313" key="3">
    <source>
        <dbReference type="Proteomes" id="UP001054857"/>
    </source>
</evidence>
<evidence type="ECO:0000256" key="1">
    <source>
        <dbReference type="SAM" id="MobiDB-lite"/>
    </source>
</evidence>
<organism evidence="2 3">
    <name type="scientific">Astrephomene gubernaculifera</name>
    <dbReference type="NCBI Taxonomy" id="47775"/>
    <lineage>
        <taxon>Eukaryota</taxon>
        <taxon>Viridiplantae</taxon>
        <taxon>Chlorophyta</taxon>
        <taxon>core chlorophytes</taxon>
        <taxon>Chlorophyceae</taxon>
        <taxon>CS clade</taxon>
        <taxon>Chlamydomonadales</taxon>
        <taxon>Astrephomenaceae</taxon>
        <taxon>Astrephomene</taxon>
    </lineage>
</organism>
<gene>
    <name evidence="2" type="ORF">Agub_g14099</name>
</gene>
<name>A0AAD3E3I3_9CHLO</name>
<feature type="compositionally biased region" description="Gly residues" evidence="1">
    <location>
        <begin position="25"/>
        <end position="34"/>
    </location>
</feature>
<comment type="caution">
    <text evidence="2">The sequence shown here is derived from an EMBL/GenBank/DDBJ whole genome shotgun (WGS) entry which is preliminary data.</text>
</comment>
<feature type="compositionally biased region" description="Low complexity" evidence="1">
    <location>
        <begin position="94"/>
        <end position="114"/>
    </location>
</feature>